<evidence type="ECO:0000256" key="1">
    <source>
        <dbReference type="SAM" id="MobiDB-lite"/>
    </source>
</evidence>
<dbReference type="EMBL" id="PZQS01000008">
    <property type="protein sequence ID" value="PVD25964.1"/>
    <property type="molecule type" value="Genomic_DNA"/>
</dbReference>
<proteinExistence type="predicted"/>
<keyword evidence="3" id="KW-1185">Reference proteome</keyword>
<reference evidence="2 3" key="1">
    <citation type="submission" date="2018-04" db="EMBL/GenBank/DDBJ databases">
        <title>The genome of golden apple snail Pomacea canaliculata provides insight into stress tolerance and invasive adaptation.</title>
        <authorList>
            <person name="Liu C."/>
            <person name="Liu B."/>
            <person name="Ren Y."/>
            <person name="Zhang Y."/>
            <person name="Wang H."/>
            <person name="Li S."/>
            <person name="Jiang F."/>
            <person name="Yin L."/>
            <person name="Zhang G."/>
            <person name="Qian W."/>
            <person name="Fan W."/>
        </authorList>
    </citation>
    <scope>NUCLEOTIDE SEQUENCE [LARGE SCALE GENOMIC DNA]</scope>
    <source>
        <strain evidence="2">SZHN2017</strain>
        <tissue evidence="2">Muscle</tissue>
    </source>
</reference>
<accession>A0A2T7NXS9</accession>
<feature type="region of interest" description="Disordered" evidence="1">
    <location>
        <begin position="1"/>
        <end position="99"/>
    </location>
</feature>
<comment type="caution">
    <text evidence="2">The sequence shown here is derived from an EMBL/GenBank/DDBJ whole genome shotgun (WGS) entry which is preliminary data.</text>
</comment>
<gene>
    <name evidence="2" type="ORF">C0Q70_13630</name>
</gene>
<name>A0A2T7NXS9_POMCA</name>
<evidence type="ECO:0000313" key="2">
    <source>
        <dbReference type="EMBL" id="PVD25964.1"/>
    </source>
</evidence>
<evidence type="ECO:0000313" key="3">
    <source>
        <dbReference type="Proteomes" id="UP000245119"/>
    </source>
</evidence>
<sequence length="141" mass="15013">MRTDKAQSSRPAIRSASTRRRGSHDPPAPQSRVGKARPGWETPGLPGTSQSGSQPRLEGRCDGERAALQTSRSTRPQAPPTSAGRPLIPISHQSTRNPHSLCTSWASAQLIEATGEGAGWGGTLYVPVCAVLRHEESVKVE</sequence>
<protein>
    <submittedName>
        <fullName evidence="2">Uncharacterized protein</fullName>
    </submittedName>
</protein>
<dbReference type="Proteomes" id="UP000245119">
    <property type="component" value="Linkage Group LG8"/>
</dbReference>
<dbReference type="AlphaFoldDB" id="A0A2T7NXS9"/>
<organism evidence="2 3">
    <name type="scientific">Pomacea canaliculata</name>
    <name type="common">Golden apple snail</name>
    <dbReference type="NCBI Taxonomy" id="400727"/>
    <lineage>
        <taxon>Eukaryota</taxon>
        <taxon>Metazoa</taxon>
        <taxon>Spiralia</taxon>
        <taxon>Lophotrochozoa</taxon>
        <taxon>Mollusca</taxon>
        <taxon>Gastropoda</taxon>
        <taxon>Caenogastropoda</taxon>
        <taxon>Architaenioglossa</taxon>
        <taxon>Ampullarioidea</taxon>
        <taxon>Ampullariidae</taxon>
        <taxon>Pomacea</taxon>
    </lineage>
</organism>